<dbReference type="InterPro" id="IPR011453">
    <property type="entry name" value="DUF1559"/>
</dbReference>
<dbReference type="Gene3D" id="3.30.700.10">
    <property type="entry name" value="Glycoprotein, Type 4 Pilin"/>
    <property type="match status" value="1"/>
</dbReference>
<dbReference type="InterPro" id="IPR012902">
    <property type="entry name" value="N_methyl_site"/>
</dbReference>
<name>A0ABY1QSF9_9BACT</name>
<protein>
    <submittedName>
        <fullName evidence="3">Prepilin-type N-terminal cleavage/methylation domain-containing protein/prepilin-type processing-associated H-X9-DG domain-containing protein</fullName>
    </submittedName>
</protein>
<evidence type="ECO:0000259" key="2">
    <source>
        <dbReference type="Pfam" id="PF07596"/>
    </source>
</evidence>
<gene>
    <name evidence="3" type="ORF">SAMN06265222_12814</name>
</gene>
<dbReference type="Proteomes" id="UP001158067">
    <property type="component" value="Unassembled WGS sequence"/>
</dbReference>
<proteinExistence type="predicted"/>
<dbReference type="NCBIfam" id="TIGR02532">
    <property type="entry name" value="IV_pilin_GFxxxE"/>
    <property type="match status" value="1"/>
</dbReference>
<evidence type="ECO:0000313" key="4">
    <source>
        <dbReference type="Proteomes" id="UP001158067"/>
    </source>
</evidence>
<dbReference type="EMBL" id="FXUG01000028">
    <property type="protein sequence ID" value="SMP78848.1"/>
    <property type="molecule type" value="Genomic_DNA"/>
</dbReference>
<evidence type="ECO:0000256" key="1">
    <source>
        <dbReference type="SAM" id="MobiDB-lite"/>
    </source>
</evidence>
<dbReference type="PANTHER" id="PTHR30093">
    <property type="entry name" value="GENERAL SECRETION PATHWAY PROTEIN G"/>
    <property type="match status" value="1"/>
</dbReference>
<dbReference type="SUPFAM" id="SSF54523">
    <property type="entry name" value="Pili subunits"/>
    <property type="match status" value="1"/>
</dbReference>
<dbReference type="PANTHER" id="PTHR30093:SF2">
    <property type="entry name" value="TYPE II SECRETION SYSTEM PROTEIN H"/>
    <property type="match status" value="1"/>
</dbReference>
<feature type="domain" description="DUF1559" evidence="2">
    <location>
        <begin position="34"/>
        <end position="367"/>
    </location>
</feature>
<organism evidence="3 4">
    <name type="scientific">Neorhodopirellula lusitana</name>
    <dbReference type="NCBI Taxonomy" id="445327"/>
    <lineage>
        <taxon>Bacteria</taxon>
        <taxon>Pseudomonadati</taxon>
        <taxon>Planctomycetota</taxon>
        <taxon>Planctomycetia</taxon>
        <taxon>Pirellulales</taxon>
        <taxon>Pirellulaceae</taxon>
        <taxon>Neorhodopirellula</taxon>
    </lineage>
</organism>
<accession>A0ABY1QSF9</accession>
<dbReference type="InterPro" id="IPR045584">
    <property type="entry name" value="Pilin-like"/>
</dbReference>
<dbReference type="NCBIfam" id="TIGR04294">
    <property type="entry name" value="pre_pil_HX9DG"/>
    <property type="match status" value="1"/>
</dbReference>
<dbReference type="Pfam" id="PF07596">
    <property type="entry name" value="SBP_bac_10"/>
    <property type="match status" value="1"/>
</dbReference>
<dbReference type="PROSITE" id="PS00409">
    <property type="entry name" value="PROKAR_NTER_METHYL"/>
    <property type="match status" value="1"/>
</dbReference>
<dbReference type="Pfam" id="PF07963">
    <property type="entry name" value="N_methyl"/>
    <property type="match status" value="1"/>
</dbReference>
<feature type="region of interest" description="Disordered" evidence="1">
    <location>
        <begin position="121"/>
        <end position="145"/>
    </location>
</feature>
<keyword evidence="4" id="KW-1185">Reference proteome</keyword>
<sequence>MLTTEKRRGFTLVELLVVIAIIGVLVGLLLPAVQAAREAARRMSCSNNFKQIGLGIHNYHSAFKALPVHHMGTHSKKGSYVNSGISNTNNGGGHNEYTLSFLVGILPFVEQQALWEQIANPNNETSSGGAPGKPWSPMGPSPRQQEYKPWITEIQTYRCPSDPGFGLPALGRTNYSACIGDSPDKADCRWPNNPQKGKLVYTQDDVIEARAAYRGMFQPGFQGKFRETLDGLSNTMMCGEIATDLGDKAKATTLMINGNAWKLRQKPGEACSEYIDPERPTFYKSSINYTNKKNGFAKVFQMRGYIWSDARTGFSCFTAILPPNSELCMSGGDSGYGIASASSRHQGGAHVLMGDGAVRFITDSIEAGNSSTGCVWSGGSNTQAAGSPSPYGLWGALGTRASKEVIDEEY</sequence>
<reference evidence="3 4" key="1">
    <citation type="submission" date="2017-05" db="EMBL/GenBank/DDBJ databases">
        <authorList>
            <person name="Varghese N."/>
            <person name="Submissions S."/>
        </authorList>
    </citation>
    <scope>NUCLEOTIDE SEQUENCE [LARGE SCALE GENOMIC DNA]</scope>
    <source>
        <strain evidence="3 4">DSM 25457</strain>
    </source>
</reference>
<dbReference type="InterPro" id="IPR027558">
    <property type="entry name" value="Pre_pil_HX9DG_C"/>
</dbReference>
<comment type="caution">
    <text evidence="3">The sequence shown here is derived from an EMBL/GenBank/DDBJ whole genome shotgun (WGS) entry which is preliminary data.</text>
</comment>
<evidence type="ECO:0000313" key="3">
    <source>
        <dbReference type="EMBL" id="SMP78848.1"/>
    </source>
</evidence>
<dbReference type="RefSeq" id="WP_283435567.1">
    <property type="nucleotide sequence ID" value="NZ_FXUG01000028.1"/>
</dbReference>